<keyword evidence="4" id="KW-1185">Reference proteome</keyword>
<sequence length="295" mass="34052">MESSSSDESDSEGNDDVDVEHRWGELDTGAKRTEEVSSRLAVCNMDWDRITANDILVLLSSFKPPGSIIKSVKIKDEDVHGPRELVEKDEKFDNLGELAEKKYFREKLRKYQLQRLKYFYGVVECDSVQTAEHIYEQCDGYEFESSAVKLDLRFIPDDMTFDREPKEVAESDSLDLDFYKPSEFVNSALQQSKVNLTWDEDDPDRIKNTKGSFNKEELEKADFKAYLASSSEDDDSVGEDNQGSDEEGDLPHLTEEERLEKYKSLVKDLEREKEEEDVDAEMEITWEPGHNHSQI</sequence>
<dbReference type="GO" id="GO:0006364">
    <property type="term" value="P:rRNA processing"/>
    <property type="evidence" value="ECO:0007669"/>
    <property type="project" value="InterPro"/>
</dbReference>
<dbReference type="AlphaFoldDB" id="A0A2G8LIX0"/>
<feature type="compositionally biased region" description="Acidic residues" evidence="1">
    <location>
        <begin position="231"/>
        <end position="248"/>
    </location>
</feature>
<feature type="domain" description="ESF1 RRM" evidence="2">
    <location>
        <begin position="38"/>
        <end position="169"/>
    </location>
</feature>
<dbReference type="STRING" id="307972.A0A2G8LIX0"/>
<dbReference type="PANTHER" id="PTHR12202:SF0">
    <property type="entry name" value="ESF1 HOMOLOG"/>
    <property type="match status" value="1"/>
</dbReference>
<feature type="region of interest" description="Disordered" evidence="1">
    <location>
        <begin position="226"/>
        <end position="295"/>
    </location>
</feature>
<comment type="caution">
    <text evidence="3">The sequence shown here is derived from an EMBL/GenBank/DDBJ whole genome shotgun (WGS) entry which is preliminary data.</text>
</comment>
<evidence type="ECO:0000313" key="3">
    <source>
        <dbReference type="EMBL" id="PIK60181.1"/>
    </source>
</evidence>
<proteinExistence type="predicted"/>
<dbReference type="PANTHER" id="PTHR12202">
    <property type="entry name" value="ESF1 HOMOLOG"/>
    <property type="match status" value="1"/>
</dbReference>
<feature type="compositionally biased region" description="Basic and acidic residues" evidence="1">
    <location>
        <begin position="249"/>
        <end position="272"/>
    </location>
</feature>
<feature type="compositionally biased region" description="Acidic residues" evidence="1">
    <location>
        <begin position="1"/>
        <end position="18"/>
    </location>
</feature>
<feature type="region of interest" description="Disordered" evidence="1">
    <location>
        <begin position="1"/>
        <end position="34"/>
    </location>
</feature>
<feature type="compositionally biased region" description="Basic and acidic residues" evidence="1">
    <location>
        <begin position="19"/>
        <end position="34"/>
    </location>
</feature>
<protein>
    <submittedName>
        <fullName evidence="3">Putative ESF1-like isoform X3</fullName>
    </submittedName>
</protein>
<accession>A0A2G8LIX0</accession>
<dbReference type="OrthoDB" id="431825at2759"/>
<dbReference type="GO" id="GO:0003723">
    <property type="term" value="F:RNA binding"/>
    <property type="evidence" value="ECO:0007669"/>
    <property type="project" value="TreeGrafter"/>
</dbReference>
<feature type="compositionally biased region" description="Acidic residues" evidence="1">
    <location>
        <begin position="273"/>
        <end position="284"/>
    </location>
</feature>
<dbReference type="Pfam" id="PF25121">
    <property type="entry name" value="RRM_ESF1"/>
    <property type="match status" value="1"/>
</dbReference>
<organism evidence="3 4">
    <name type="scientific">Stichopus japonicus</name>
    <name type="common">Sea cucumber</name>
    <dbReference type="NCBI Taxonomy" id="307972"/>
    <lineage>
        <taxon>Eukaryota</taxon>
        <taxon>Metazoa</taxon>
        <taxon>Echinodermata</taxon>
        <taxon>Eleutherozoa</taxon>
        <taxon>Echinozoa</taxon>
        <taxon>Holothuroidea</taxon>
        <taxon>Aspidochirotacea</taxon>
        <taxon>Aspidochirotida</taxon>
        <taxon>Stichopodidae</taxon>
        <taxon>Apostichopus</taxon>
    </lineage>
</organism>
<reference evidence="3 4" key="1">
    <citation type="journal article" date="2017" name="PLoS Biol.">
        <title>The sea cucumber genome provides insights into morphological evolution and visceral regeneration.</title>
        <authorList>
            <person name="Zhang X."/>
            <person name="Sun L."/>
            <person name="Yuan J."/>
            <person name="Sun Y."/>
            <person name="Gao Y."/>
            <person name="Zhang L."/>
            <person name="Li S."/>
            <person name="Dai H."/>
            <person name="Hamel J.F."/>
            <person name="Liu C."/>
            <person name="Yu Y."/>
            <person name="Liu S."/>
            <person name="Lin W."/>
            <person name="Guo K."/>
            <person name="Jin S."/>
            <person name="Xu P."/>
            <person name="Storey K.B."/>
            <person name="Huan P."/>
            <person name="Zhang T."/>
            <person name="Zhou Y."/>
            <person name="Zhang J."/>
            <person name="Lin C."/>
            <person name="Li X."/>
            <person name="Xing L."/>
            <person name="Huo D."/>
            <person name="Sun M."/>
            <person name="Wang L."/>
            <person name="Mercier A."/>
            <person name="Li F."/>
            <person name="Yang H."/>
            <person name="Xiang J."/>
        </authorList>
    </citation>
    <scope>NUCLEOTIDE SEQUENCE [LARGE SCALE GENOMIC DNA]</scope>
    <source>
        <strain evidence="3">Shaxun</strain>
        <tissue evidence="3">Muscle</tissue>
    </source>
</reference>
<name>A0A2G8LIX0_STIJA</name>
<dbReference type="Proteomes" id="UP000230750">
    <property type="component" value="Unassembled WGS sequence"/>
</dbReference>
<dbReference type="InterPro" id="IPR039754">
    <property type="entry name" value="Esf1"/>
</dbReference>
<evidence type="ECO:0000256" key="1">
    <source>
        <dbReference type="SAM" id="MobiDB-lite"/>
    </source>
</evidence>
<evidence type="ECO:0000259" key="2">
    <source>
        <dbReference type="Pfam" id="PF25121"/>
    </source>
</evidence>
<gene>
    <name evidence="3" type="ORF">BSL78_02902</name>
</gene>
<dbReference type="InterPro" id="IPR056750">
    <property type="entry name" value="RRM_ESF1"/>
</dbReference>
<evidence type="ECO:0000313" key="4">
    <source>
        <dbReference type="Proteomes" id="UP000230750"/>
    </source>
</evidence>
<dbReference type="EMBL" id="MRZV01000064">
    <property type="protein sequence ID" value="PIK60181.1"/>
    <property type="molecule type" value="Genomic_DNA"/>
</dbReference>